<feature type="compositionally biased region" description="Polar residues" evidence="2">
    <location>
        <begin position="620"/>
        <end position="631"/>
    </location>
</feature>
<feature type="region of interest" description="Disordered" evidence="2">
    <location>
        <begin position="293"/>
        <end position="849"/>
    </location>
</feature>
<evidence type="ECO:0000256" key="2">
    <source>
        <dbReference type="SAM" id="MobiDB-lite"/>
    </source>
</evidence>
<name>A0AAU9UTV2_EUPED</name>
<feature type="compositionally biased region" description="Basic and acidic residues" evidence="2">
    <location>
        <begin position="359"/>
        <end position="374"/>
    </location>
</feature>
<feature type="compositionally biased region" description="Basic and acidic residues" evidence="2">
    <location>
        <begin position="579"/>
        <end position="588"/>
    </location>
</feature>
<feature type="compositionally biased region" description="Polar residues" evidence="2">
    <location>
        <begin position="519"/>
        <end position="533"/>
    </location>
</feature>
<feature type="compositionally biased region" description="Low complexity" evidence="2">
    <location>
        <begin position="935"/>
        <end position="944"/>
    </location>
</feature>
<feature type="region of interest" description="Disordered" evidence="2">
    <location>
        <begin position="909"/>
        <end position="950"/>
    </location>
</feature>
<keyword evidence="4" id="KW-1185">Reference proteome</keyword>
<organism evidence="3 4">
    <name type="scientific">Euphydryas editha</name>
    <name type="common">Edith's checkerspot</name>
    <dbReference type="NCBI Taxonomy" id="104508"/>
    <lineage>
        <taxon>Eukaryota</taxon>
        <taxon>Metazoa</taxon>
        <taxon>Ecdysozoa</taxon>
        <taxon>Arthropoda</taxon>
        <taxon>Hexapoda</taxon>
        <taxon>Insecta</taxon>
        <taxon>Pterygota</taxon>
        <taxon>Neoptera</taxon>
        <taxon>Endopterygota</taxon>
        <taxon>Lepidoptera</taxon>
        <taxon>Glossata</taxon>
        <taxon>Ditrysia</taxon>
        <taxon>Papilionoidea</taxon>
        <taxon>Nymphalidae</taxon>
        <taxon>Nymphalinae</taxon>
        <taxon>Euphydryas</taxon>
    </lineage>
</organism>
<feature type="coiled-coil region" evidence="1">
    <location>
        <begin position="9"/>
        <end position="36"/>
    </location>
</feature>
<evidence type="ECO:0000313" key="4">
    <source>
        <dbReference type="Proteomes" id="UP001153954"/>
    </source>
</evidence>
<reference evidence="3" key="1">
    <citation type="submission" date="2022-03" db="EMBL/GenBank/DDBJ databases">
        <authorList>
            <person name="Tunstrom K."/>
        </authorList>
    </citation>
    <scope>NUCLEOTIDE SEQUENCE</scope>
</reference>
<gene>
    <name evidence="3" type="ORF">EEDITHA_LOCUS16244</name>
</gene>
<feature type="compositionally biased region" description="Basic and acidic residues" evidence="2">
    <location>
        <begin position="432"/>
        <end position="444"/>
    </location>
</feature>
<evidence type="ECO:0000313" key="3">
    <source>
        <dbReference type="EMBL" id="CAH2101492.1"/>
    </source>
</evidence>
<feature type="compositionally biased region" description="Basic and acidic residues" evidence="2">
    <location>
        <begin position="768"/>
        <end position="816"/>
    </location>
</feature>
<dbReference type="EMBL" id="CAKOGL010000023">
    <property type="protein sequence ID" value="CAH2101492.1"/>
    <property type="molecule type" value="Genomic_DNA"/>
</dbReference>
<feature type="compositionally biased region" description="Polar residues" evidence="2">
    <location>
        <begin position="476"/>
        <end position="487"/>
    </location>
</feature>
<feature type="compositionally biased region" description="Basic and acidic residues" evidence="2">
    <location>
        <begin position="416"/>
        <end position="425"/>
    </location>
</feature>
<comment type="caution">
    <text evidence="3">The sequence shown here is derived from an EMBL/GenBank/DDBJ whole genome shotgun (WGS) entry which is preliminary data.</text>
</comment>
<feature type="compositionally biased region" description="Polar residues" evidence="2">
    <location>
        <begin position="446"/>
        <end position="461"/>
    </location>
</feature>
<feature type="compositionally biased region" description="Basic and acidic residues" evidence="2">
    <location>
        <begin position="727"/>
        <end position="737"/>
    </location>
</feature>
<feature type="compositionally biased region" description="Basic and acidic residues" evidence="2">
    <location>
        <begin position="339"/>
        <end position="352"/>
    </location>
</feature>
<feature type="compositionally biased region" description="Basic and acidic residues" evidence="2">
    <location>
        <begin position="293"/>
        <end position="324"/>
    </location>
</feature>
<feature type="compositionally biased region" description="Low complexity" evidence="2">
    <location>
        <begin position="715"/>
        <end position="726"/>
    </location>
</feature>
<accession>A0AAU9UTV2</accession>
<dbReference type="AlphaFoldDB" id="A0AAU9UTV2"/>
<dbReference type="Proteomes" id="UP001153954">
    <property type="component" value="Unassembled WGS sequence"/>
</dbReference>
<feature type="compositionally biased region" description="Polar residues" evidence="2">
    <location>
        <begin position="590"/>
        <end position="605"/>
    </location>
</feature>
<feature type="compositionally biased region" description="Low complexity" evidence="2">
    <location>
        <begin position="375"/>
        <end position="384"/>
    </location>
</feature>
<protein>
    <submittedName>
        <fullName evidence="3">Uncharacterized protein</fullName>
    </submittedName>
</protein>
<feature type="compositionally biased region" description="Low complexity" evidence="2">
    <location>
        <begin position="819"/>
        <end position="834"/>
    </location>
</feature>
<feature type="compositionally biased region" description="Basic and acidic residues" evidence="2">
    <location>
        <begin position="385"/>
        <end position="406"/>
    </location>
</feature>
<keyword evidence="1" id="KW-0175">Coiled coil</keyword>
<feature type="compositionally biased region" description="Basic and acidic residues" evidence="2">
    <location>
        <begin position="835"/>
        <end position="846"/>
    </location>
</feature>
<feature type="compositionally biased region" description="Polar residues" evidence="2">
    <location>
        <begin position="548"/>
        <end position="559"/>
    </location>
</feature>
<proteinExistence type="predicted"/>
<feature type="compositionally biased region" description="Basic and acidic residues" evidence="2">
    <location>
        <begin position="684"/>
        <end position="708"/>
    </location>
</feature>
<evidence type="ECO:0000256" key="1">
    <source>
        <dbReference type="SAM" id="Coils"/>
    </source>
</evidence>
<feature type="compositionally biased region" description="Polar residues" evidence="2">
    <location>
        <begin position="662"/>
        <end position="677"/>
    </location>
</feature>
<sequence>MANRVVNKKEALLTRKETLLKELQYYEKRIEEARNTKSNSSFFEDDSSDSEQECSIDISPSIIELKLQQSMLKTCLNATQELTSVQVLQSEVNIMVEDPVFEGEPPVTEEGVWRDVIVECRVDLIPFSMSFYAHKPNRLFAPISYRNLQVTAVKAAHEKELANSVLSTVTTPSDAIEVVRSYARAYRSRRSSLARLAEAYADSLYMEPMPEGGYMLKCANLLEVSWTLQNKWSPIAHFHHKMKFDVEYMDESYIKIITQAHRQLSDPTIETDERTLLMAKIIKTCLEAEKPTQELHESFDSENLKEKRQTLEEPEAPIKSKDSETMAPPKYPPKKIKPKGKENVNKDKKRPSEVQNEGNVKRAKLDTNKDDKITNSKNKVSNKVVKGDAKATKSGSETEKVDKNDNTSKGTTNNKPQKESNDHNVKTKKVKSPVDKIDQNHDESDSNNTENKLSKGINDNNAKAKKHAVVDKTNKIDNASKSTTNSKAQKEMNDNNVKTKKVNSPVDKIDQNYDETDSKYTANKLSKGVNDNNAKAKKHTVVDKTNKIDNASKSTTNSKAQKEMNDNNVKTKKVNSPVDKIDQNHDESDSNNTAHKLSKGVNDNNAKAKKHAVVDKTNKIDNASKSTTNSKAQKEMNDNNAKTKKVNSPVDKIDQNYDETDSNNTAHKLSKGVNDNNAKAKKHTVVDKITKNDNLSKIKPIDKVKDAKTSMNNVKNNDLKSTSTTTKDGKTVPDPKKSNNVANSKNDNRKELDNNTIKVKKVATVKNTEIKRTDVENMEKNLKSTDKTKTKPKGTDDVTKNSKATDRETVNPDKHSKNTKNNTDTTKKTLNTNNEKSENQKSDKSKPLNLAERFIKHKITTNKNNNEKQNAKLLKTTSDFKKNKINVIGERRKSKSGVNKIIKKNIKTSKIPQKRLSSESVKKNPLRISPRKPQSNSNSVNNSSKTSIRSMQKLVTNIPRLLKKPTTKTKTMV</sequence>